<evidence type="ECO:0000313" key="2">
    <source>
        <dbReference type="Proteomes" id="UP000030200"/>
    </source>
</evidence>
<evidence type="ECO:0000313" key="1">
    <source>
        <dbReference type="EMBL" id="AIW02706.1"/>
    </source>
</evidence>
<dbReference type="Proteomes" id="UP000030200">
    <property type="component" value="Segment"/>
</dbReference>
<dbReference type="RefSeq" id="YP_009225933.1">
    <property type="nucleotide sequence ID" value="NC_029098.1"/>
</dbReference>
<dbReference type="KEGG" id="vg:26796982"/>
<dbReference type="GeneID" id="26796982"/>
<dbReference type="OrthoDB" id="22402at10239"/>
<gene>
    <name evidence="1" type="primary">253</name>
    <name evidence="1" type="ORF">PBI_JAY2JAY_253</name>
</gene>
<protein>
    <submittedName>
        <fullName evidence="1">Uncharacterized protein</fullName>
    </submittedName>
</protein>
<accession>A0A0A0RL59</accession>
<organism evidence="1 2">
    <name type="scientific">Streptomyces phage Jay2Jay</name>
    <dbReference type="NCBI Taxonomy" id="1556290"/>
    <lineage>
        <taxon>Viruses</taxon>
        <taxon>Duplodnaviria</taxon>
        <taxon>Heunggongvirae</taxon>
        <taxon>Uroviricota</taxon>
        <taxon>Caudoviricetes</taxon>
        <taxon>Stanwilliamsviridae</taxon>
        <taxon>Boydwoodruffvirinae</taxon>
        <taxon>Samistivirus</taxon>
        <taxon>Samistivirus jay2jay</taxon>
    </lineage>
</organism>
<dbReference type="EMBL" id="KM652554">
    <property type="protein sequence ID" value="AIW02706.1"/>
    <property type="molecule type" value="Genomic_DNA"/>
</dbReference>
<sequence length="78" mass="9025">MRYTIVKESLKRGRNVEGYNWAVTDTKVGKVVVRYGNEFKAEFIRDTFNEANVSSRFEFEATGNETFEDLDESAFKGE</sequence>
<reference evidence="1 2" key="1">
    <citation type="submission" date="2014-09" db="EMBL/GenBank/DDBJ databases">
        <authorList>
            <person name="Gicewicz E.A."/>
            <person name="Hiryak K.M."/>
            <person name="Horoschock A.N."/>
            <person name="Kneeream E.R."/>
            <person name="Luchetta J."/>
            <person name="Mikolon A.R."/>
            <person name="Smith S.N."/>
            <person name="Svintozelskiy S."/>
            <person name="Yucha M.L."/>
            <person name="Manna D.P."/>
            <person name="Pidcock K.A."/>
            <person name="Laing C.E."/>
            <person name="Schaff J.E."/>
            <person name="Dashiell C.L."/>
            <person name="Macialek J.A."/>
            <person name="Anders K.R."/>
            <person name="Braun M.A."/>
            <person name="Delesalle V.A."/>
            <person name="Hughes L.E."/>
            <person name="Ware V.C."/>
            <person name="Bradley K.W."/>
            <person name="Barker L.P."/>
            <person name="Asai D.J."/>
            <person name="Bowman C.A."/>
            <person name="Russell D.A."/>
            <person name="Pope W.H."/>
            <person name="Jacobs-Sera D."/>
            <person name="Hendrix R.W."/>
            <person name="Hatfull G.F."/>
        </authorList>
    </citation>
    <scope>NUCLEOTIDE SEQUENCE [LARGE SCALE GENOMIC DNA]</scope>
</reference>
<name>A0A0A0RL59_9CAUD</name>
<keyword evidence="2" id="KW-1185">Reference proteome</keyword>
<proteinExistence type="predicted"/>